<reference evidence="1 2" key="1">
    <citation type="journal article" date="2017" name="Int. J. Syst. Evol. Microbiol.">
        <title>Ramlibacter monticola sp. nov., isolated from forest soil.</title>
        <authorList>
            <person name="Chaudhary D.K."/>
            <person name="Kim J."/>
        </authorList>
    </citation>
    <scope>NUCLEOTIDE SEQUENCE [LARGE SCALE GENOMIC DNA]</scope>
    <source>
        <strain evidence="1 2">KACC 19175</strain>
    </source>
</reference>
<organism evidence="1 2">
    <name type="scientific">Ramlibacter monticola</name>
    <dbReference type="NCBI Taxonomy" id="1926872"/>
    <lineage>
        <taxon>Bacteria</taxon>
        <taxon>Pseudomonadati</taxon>
        <taxon>Pseudomonadota</taxon>
        <taxon>Betaproteobacteria</taxon>
        <taxon>Burkholderiales</taxon>
        <taxon>Comamonadaceae</taxon>
        <taxon>Ramlibacter</taxon>
    </lineage>
</organism>
<keyword evidence="2" id="KW-1185">Reference proteome</keyword>
<protein>
    <submittedName>
        <fullName evidence="1">Uncharacterized protein</fullName>
    </submittedName>
</protein>
<dbReference type="RefSeq" id="WP_201673359.1">
    <property type="nucleotide sequence ID" value="NZ_JAEQNE010000001.1"/>
</dbReference>
<comment type="caution">
    <text evidence="1">The sequence shown here is derived from an EMBL/GenBank/DDBJ whole genome shotgun (WGS) entry which is preliminary data.</text>
</comment>
<evidence type="ECO:0000313" key="1">
    <source>
        <dbReference type="EMBL" id="MBL0390780.1"/>
    </source>
</evidence>
<proteinExistence type="predicted"/>
<dbReference type="EMBL" id="JAEQNE010000001">
    <property type="protein sequence ID" value="MBL0390780.1"/>
    <property type="molecule type" value="Genomic_DNA"/>
</dbReference>
<name>A0A937CRG2_9BURK</name>
<dbReference type="AlphaFoldDB" id="A0A937CRG2"/>
<accession>A0A937CRG2</accession>
<sequence>MSRLLRERFTAVVGPDRVVLARRAGWRRPPELHAQVPCQQPTAKAALLALSELLARPEIGRGDITIVLSNHFVQYVLLPWRAEVSRPSELAAYAGLLFDETFGNDAGGREILIGRERAGSARIAAGIDSTLLHGLRSAVAASRLKLVSVQPYLSAAFDRMRRTVGARDFMFVLAEPSRSCVLVATGGRWRSLRNTATTALPHELAHLIEREAQLAGLADEGMPPVFVHAPGLDTLKVPPCQGVTPRTLGLPHGADDPFLAMAMSVN</sequence>
<dbReference type="Proteomes" id="UP000599109">
    <property type="component" value="Unassembled WGS sequence"/>
</dbReference>
<evidence type="ECO:0000313" key="2">
    <source>
        <dbReference type="Proteomes" id="UP000599109"/>
    </source>
</evidence>
<gene>
    <name evidence="1" type="ORF">JJ685_06435</name>
</gene>